<evidence type="ECO:0000256" key="1">
    <source>
        <dbReference type="SAM" id="Phobius"/>
    </source>
</evidence>
<organism evidence="2 3">
    <name type="scientific">Flavobacterium calami</name>
    <dbReference type="NCBI Taxonomy" id="3139144"/>
    <lineage>
        <taxon>Bacteria</taxon>
        <taxon>Pseudomonadati</taxon>
        <taxon>Bacteroidota</taxon>
        <taxon>Flavobacteriia</taxon>
        <taxon>Flavobacteriales</taxon>
        <taxon>Flavobacteriaceae</taxon>
        <taxon>Flavobacterium</taxon>
    </lineage>
</organism>
<dbReference type="EMBL" id="JBBYHS010000035">
    <property type="protein sequence ID" value="MEL1256205.1"/>
    <property type="molecule type" value="Genomic_DNA"/>
</dbReference>
<keyword evidence="1" id="KW-1133">Transmembrane helix</keyword>
<proteinExistence type="predicted"/>
<feature type="transmembrane region" description="Helical" evidence="1">
    <location>
        <begin position="61"/>
        <end position="78"/>
    </location>
</feature>
<evidence type="ECO:0000313" key="3">
    <source>
        <dbReference type="Proteomes" id="UP001485226"/>
    </source>
</evidence>
<comment type="caution">
    <text evidence="2">The sequence shown here is derived from an EMBL/GenBank/DDBJ whole genome shotgun (WGS) entry which is preliminary data.</text>
</comment>
<dbReference type="RefSeq" id="WP_341694919.1">
    <property type="nucleotide sequence ID" value="NZ_JBBYHS010000035.1"/>
</dbReference>
<dbReference type="Proteomes" id="UP001485226">
    <property type="component" value="Unassembled WGS sequence"/>
</dbReference>
<name>A0ABU9IUS7_9FLAO</name>
<accession>A0ABU9IUS7</accession>
<gene>
    <name evidence="2" type="ORF">AAEO57_20640</name>
</gene>
<keyword evidence="1" id="KW-0472">Membrane</keyword>
<reference evidence="2 3" key="1">
    <citation type="submission" date="2024-04" db="EMBL/GenBank/DDBJ databases">
        <title>Flavobacterium sp. DGU38 16S ribosomal RNA gene Genome sequencing and assembly.</title>
        <authorList>
            <person name="Park S."/>
        </authorList>
    </citation>
    <scope>NUCLEOTIDE SEQUENCE [LARGE SCALE GENOMIC DNA]</scope>
    <source>
        <strain evidence="2 3">DGU38</strain>
    </source>
</reference>
<keyword evidence="1" id="KW-0812">Transmembrane</keyword>
<sequence length="396" mass="47276">MFKRKITELLTATTTDLGIGLMEIWFCIWKFRHNRKITHFNPKPAVVPERYRKPCHKINRIKMNYILVIILLFFSTIYSQDKVDSSFIFSKYEHFDSDKKGVKLRDILNEDREALIIFLDDSKFISLKNNKVKCYRICKDTVINNIVELNNIDAIKCKSIIDTLVSIDPKKIINEIDKENRIHIENLGRYMVSFYKDNKALKLFYSYSSETNFEDKFTFPKDRKTFLNNYLNLTKYFYDKEFERVKSLDTIYLLIEREKNIQYERSNFSDTIYSTMVEKGKNMTHILDINKLKSIRQETYDFQFNCSYVSFTHLSRFSFTETSNAFYEKESFLKTNSDKILHLEDLQRFTQCDLELLIASNYKKVFIIDKDEINGGKIKIKEVKGGTRCWLEQQED</sequence>
<keyword evidence="3" id="KW-1185">Reference proteome</keyword>
<evidence type="ECO:0000313" key="2">
    <source>
        <dbReference type="EMBL" id="MEL1256205.1"/>
    </source>
</evidence>
<protein>
    <submittedName>
        <fullName evidence="2">Uncharacterized protein</fullName>
    </submittedName>
</protein>